<dbReference type="Proteomes" id="UP000186102">
    <property type="component" value="Unassembled WGS sequence"/>
</dbReference>
<reference evidence="2 3" key="1">
    <citation type="submission" date="2016-09" db="EMBL/GenBank/DDBJ databases">
        <title>Complete genome of Desulfosporosinus sp. OL.</title>
        <authorList>
            <person name="Mardanov A."/>
            <person name="Beletsky A."/>
            <person name="Panova A."/>
            <person name="Karnachuk O."/>
            <person name="Ravin N."/>
        </authorList>
    </citation>
    <scope>NUCLEOTIDE SEQUENCE [LARGE SCALE GENOMIC DNA]</scope>
    <source>
        <strain evidence="2 3">OL</strain>
    </source>
</reference>
<name>A0A1Q8QWB8_9FIRM</name>
<sequence>MLQGGGRGDKVEALPQILGQHSKGREISNGKTRHFQGYR</sequence>
<evidence type="ECO:0000313" key="3">
    <source>
        <dbReference type="Proteomes" id="UP000186102"/>
    </source>
</evidence>
<dbReference type="STRING" id="1888891.DSOL_2506"/>
<dbReference type="EMBL" id="MLBF01000016">
    <property type="protein sequence ID" value="OLN31639.1"/>
    <property type="molecule type" value="Genomic_DNA"/>
</dbReference>
<keyword evidence="3" id="KW-1185">Reference proteome</keyword>
<protein>
    <submittedName>
        <fullName evidence="2">Uncharacterized protein</fullName>
    </submittedName>
</protein>
<evidence type="ECO:0000313" key="2">
    <source>
        <dbReference type="EMBL" id="OLN31639.1"/>
    </source>
</evidence>
<comment type="caution">
    <text evidence="2">The sequence shown here is derived from an EMBL/GenBank/DDBJ whole genome shotgun (WGS) entry which is preliminary data.</text>
</comment>
<evidence type="ECO:0000256" key="1">
    <source>
        <dbReference type="SAM" id="MobiDB-lite"/>
    </source>
</evidence>
<gene>
    <name evidence="2" type="ORF">DSOL_2506</name>
</gene>
<dbReference type="AlphaFoldDB" id="A0A1Q8QWB8"/>
<organism evidence="2 3">
    <name type="scientific">Desulfosporosinus metallidurans</name>
    <dbReference type="NCBI Taxonomy" id="1888891"/>
    <lineage>
        <taxon>Bacteria</taxon>
        <taxon>Bacillati</taxon>
        <taxon>Bacillota</taxon>
        <taxon>Clostridia</taxon>
        <taxon>Eubacteriales</taxon>
        <taxon>Desulfitobacteriaceae</taxon>
        <taxon>Desulfosporosinus</taxon>
    </lineage>
</organism>
<proteinExistence type="predicted"/>
<accession>A0A1Q8QWB8</accession>
<feature type="region of interest" description="Disordered" evidence="1">
    <location>
        <begin position="1"/>
        <end position="39"/>
    </location>
</feature>